<dbReference type="FunFam" id="3.90.870.10:FF:000002">
    <property type="entry name" value="3,4-dihydroxy-2-butanone 4-phosphate synthase"/>
    <property type="match status" value="1"/>
</dbReference>
<evidence type="ECO:0000256" key="3">
    <source>
        <dbReference type="ARBA" id="ARBA00012153"/>
    </source>
</evidence>
<evidence type="ECO:0000256" key="5">
    <source>
        <dbReference type="ARBA" id="ARBA00022619"/>
    </source>
</evidence>
<evidence type="ECO:0000256" key="11">
    <source>
        <dbReference type="ARBA" id="ARBA00060730"/>
    </source>
</evidence>
<dbReference type="OrthoDB" id="60371at2759"/>
<dbReference type="SUPFAM" id="SSF55821">
    <property type="entry name" value="YrdC/RibB"/>
    <property type="match status" value="1"/>
</dbReference>
<dbReference type="EMBL" id="KZ987966">
    <property type="protein sequence ID" value="RKP13678.1"/>
    <property type="molecule type" value="Genomic_DNA"/>
</dbReference>
<evidence type="ECO:0000256" key="9">
    <source>
        <dbReference type="ARBA" id="ARBA00023211"/>
    </source>
</evidence>
<dbReference type="NCBIfam" id="TIGR00506">
    <property type="entry name" value="ribB"/>
    <property type="match status" value="1"/>
</dbReference>
<evidence type="ECO:0000256" key="6">
    <source>
        <dbReference type="ARBA" id="ARBA00022723"/>
    </source>
</evidence>
<keyword evidence="7 12" id="KW-0460">Magnesium</keyword>
<evidence type="ECO:0000256" key="4">
    <source>
        <dbReference type="ARBA" id="ARBA00018836"/>
    </source>
</evidence>
<reference evidence="14" key="1">
    <citation type="journal article" date="2018" name="Nat. Microbiol.">
        <title>Leveraging single-cell genomics to expand the fungal tree of life.</title>
        <authorList>
            <person name="Ahrendt S.R."/>
            <person name="Quandt C.A."/>
            <person name="Ciobanu D."/>
            <person name="Clum A."/>
            <person name="Salamov A."/>
            <person name="Andreopoulos B."/>
            <person name="Cheng J.F."/>
            <person name="Woyke T."/>
            <person name="Pelin A."/>
            <person name="Henrissat B."/>
            <person name="Reynolds N.K."/>
            <person name="Benny G.L."/>
            <person name="Smith M.E."/>
            <person name="James T.Y."/>
            <person name="Grigoriev I.V."/>
        </authorList>
    </citation>
    <scope>NUCLEOTIDE SEQUENCE [LARGE SCALE GENOMIC DNA]</scope>
</reference>
<dbReference type="Proteomes" id="UP000267251">
    <property type="component" value="Unassembled WGS sequence"/>
</dbReference>
<keyword evidence="9 12" id="KW-0464">Manganese</keyword>
<dbReference type="InterPro" id="IPR000422">
    <property type="entry name" value="DHBP_synthase_RibB"/>
</dbReference>
<accession>A0A4P9Y3Y3</accession>
<comment type="cofactor">
    <cofactor evidence="12">
        <name>Mg(2+)</name>
        <dbReference type="ChEBI" id="CHEBI:18420"/>
    </cofactor>
    <cofactor evidence="12">
        <name>Mn(2+)</name>
        <dbReference type="ChEBI" id="CHEBI:29035"/>
    </cofactor>
    <text evidence="12">Binds 2 divalent metal cations per subunit. Magnesium or manganese.</text>
</comment>
<name>A0A4P9Y3Y3_9FUNG</name>
<dbReference type="GO" id="GO:0046872">
    <property type="term" value="F:metal ion binding"/>
    <property type="evidence" value="ECO:0007669"/>
    <property type="project" value="UniProtKB-KW"/>
</dbReference>
<dbReference type="HAMAP" id="MF_00180">
    <property type="entry name" value="RibB"/>
    <property type="match status" value="1"/>
</dbReference>
<dbReference type="AlphaFoldDB" id="A0A4P9Y3Y3"/>
<dbReference type="Pfam" id="PF00926">
    <property type="entry name" value="DHBP_synthase"/>
    <property type="match status" value="1"/>
</dbReference>
<evidence type="ECO:0000256" key="1">
    <source>
        <dbReference type="ARBA" id="ARBA00004904"/>
    </source>
</evidence>
<evidence type="ECO:0000256" key="10">
    <source>
        <dbReference type="ARBA" id="ARBA00023239"/>
    </source>
</evidence>
<dbReference type="EC" id="4.1.99.12" evidence="3 12"/>
<dbReference type="PANTHER" id="PTHR21327:SF18">
    <property type="entry name" value="3,4-DIHYDROXY-2-BUTANONE 4-PHOSPHATE SYNTHASE"/>
    <property type="match status" value="1"/>
</dbReference>
<evidence type="ECO:0000256" key="8">
    <source>
        <dbReference type="ARBA" id="ARBA00023206"/>
    </source>
</evidence>
<dbReference type="UniPathway" id="UPA00275">
    <property type="reaction ID" value="UER00399"/>
</dbReference>
<proteinExistence type="inferred from homology"/>
<dbReference type="GO" id="GO:0005758">
    <property type="term" value="C:mitochondrial intermembrane space"/>
    <property type="evidence" value="ECO:0007669"/>
    <property type="project" value="TreeGrafter"/>
</dbReference>
<protein>
    <recommendedName>
        <fullName evidence="4 12">3,4-dihydroxy-2-butanone 4-phosphate synthase</fullName>
        <shortName evidence="12">DHBP synthase</shortName>
        <ecNumber evidence="3 12">4.1.99.12</ecNumber>
    </recommendedName>
</protein>
<dbReference type="GO" id="GO:0005829">
    <property type="term" value="C:cytosol"/>
    <property type="evidence" value="ECO:0007669"/>
    <property type="project" value="TreeGrafter"/>
</dbReference>
<comment type="function">
    <text evidence="12">Catalyzes the conversion of D-ribulose 5-phosphate to formate and 3,4-dihydroxy-2-butanone 4-phosphate.</text>
</comment>
<evidence type="ECO:0000256" key="2">
    <source>
        <dbReference type="ARBA" id="ARBA00011738"/>
    </source>
</evidence>
<dbReference type="PANTHER" id="PTHR21327">
    <property type="entry name" value="GTP CYCLOHYDROLASE II-RELATED"/>
    <property type="match status" value="1"/>
</dbReference>
<comment type="pathway">
    <text evidence="1 12">Cofactor biosynthesis; riboflavin biosynthesis; 2-hydroxy-3-oxobutyl phosphate from D-ribulose 5-phosphate: step 1/1.</text>
</comment>
<keyword evidence="10 12" id="KW-0456">Lyase</keyword>
<comment type="catalytic activity">
    <reaction evidence="12">
        <text>D-ribulose 5-phosphate = (2S)-2-hydroxy-3-oxobutyl phosphate + formate + H(+)</text>
        <dbReference type="Rhea" id="RHEA:18457"/>
        <dbReference type="ChEBI" id="CHEBI:15378"/>
        <dbReference type="ChEBI" id="CHEBI:15740"/>
        <dbReference type="ChEBI" id="CHEBI:58121"/>
        <dbReference type="ChEBI" id="CHEBI:58830"/>
        <dbReference type="EC" id="4.1.99.12"/>
    </reaction>
</comment>
<evidence type="ECO:0000313" key="14">
    <source>
        <dbReference type="Proteomes" id="UP000267251"/>
    </source>
</evidence>
<evidence type="ECO:0000256" key="7">
    <source>
        <dbReference type="ARBA" id="ARBA00022842"/>
    </source>
</evidence>
<keyword evidence="5 12" id="KW-0686">Riboflavin biosynthesis</keyword>
<keyword evidence="8" id="KW-0318">Glutathionylation</keyword>
<evidence type="ECO:0000313" key="13">
    <source>
        <dbReference type="EMBL" id="RKP13678.1"/>
    </source>
</evidence>
<organism evidence="13 14">
    <name type="scientific">Piptocephalis cylindrospora</name>
    <dbReference type="NCBI Taxonomy" id="1907219"/>
    <lineage>
        <taxon>Eukaryota</taxon>
        <taxon>Fungi</taxon>
        <taxon>Fungi incertae sedis</taxon>
        <taxon>Zoopagomycota</taxon>
        <taxon>Zoopagomycotina</taxon>
        <taxon>Zoopagomycetes</taxon>
        <taxon>Zoopagales</taxon>
        <taxon>Piptocephalidaceae</taxon>
        <taxon>Piptocephalis</taxon>
    </lineage>
</organism>
<dbReference type="GO" id="GO:0008686">
    <property type="term" value="F:3,4-dihydroxy-2-butanone-4-phosphate synthase activity"/>
    <property type="evidence" value="ECO:0007669"/>
    <property type="project" value="UniProtKB-EC"/>
</dbReference>
<keyword evidence="6 12" id="KW-0479">Metal-binding</keyword>
<sequence length="216" mass="23806">MPTNEAFEFDSIPKAVEAFARGEFLVVVDNEDRENEGDLIASAAHMTPEKMAFMVRHTSGVICTPMKPERLEALKLPLMVRENEDTHKTAFTITTDYRHGTTTGISAHDRSVTVRAMADPSCVASDFHRPGHLFPLRYTPGGVCVRGGHTEAAIDLCDLANLYPVGVLCELVNEDGSMSRRDDCRAFAQKHGMCMISITDLAIYRKRMGNGDTTAL</sequence>
<comment type="similarity">
    <text evidence="11 12">Belongs to the DHBP synthase family.</text>
</comment>
<dbReference type="GO" id="GO:0009231">
    <property type="term" value="P:riboflavin biosynthetic process"/>
    <property type="evidence" value="ECO:0007669"/>
    <property type="project" value="UniProtKB-UniPathway"/>
</dbReference>
<comment type="subunit">
    <text evidence="2 12">Homodimer.</text>
</comment>
<dbReference type="Gene3D" id="3.90.870.10">
    <property type="entry name" value="DHBP synthase"/>
    <property type="match status" value="1"/>
</dbReference>
<keyword evidence="14" id="KW-1185">Reference proteome</keyword>
<dbReference type="InterPro" id="IPR017945">
    <property type="entry name" value="DHBP_synth_RibB-like_a/b_dom"/>
</dbReference>
<gene>
    <name evidence="13" type="ORF">BJ684DRAFT_9719</name>
</gene>
<evidence type="ECO:0000256" key="12">
    <source>
        <dbReference type="RuleBase" id="RU003843"/>
    </source>
</evidence>